<dbReference type="PANTHER" id="PTHR46336:SF3">
    <property type="entry name" value="BTB_POZ DOMAIN-CONTAINING PROTEIN POB1"/>
    <property type="match status" value="1"/>
</dbReference>
<evidence type="ECO:0000256" key="1">
    <source>
        <dbReference type="SAM" id="MobiDB-lite"/>
    </source>
</evidence>
<evidence type="ECO:0000313" key="4">
    <source>
        <dbReference type="Proteomes" id="UP000006906"/>
    </source>
</evidence>
<name>A0A2K3DSY5_CHLRE</name>
<dbReference type="EMBL" id="CM008966">
    <property type="protein sequence ID" value="PNW83645.1"/>
    <property type="molecule type" value="Genomic_DNA"/>
</dbReference>
<gene>
    <name evidence="3" type="ORF">CHLRE_05g238000v5</name>
</gene>
<feature type="region of interest" description="Disordered" evidence="1">
    <location>
        <begin position="194"/>
        <end position="226"/>
    </location>
</feature>
<evidence type="ECO:0000313" key="3">
    <source>
        <dbReference type="EMBL" id="PNW83645.1"/>
    </source>
</evidence>
<dbReference type="Pfam" id="PF07707">
    <property type="entry name" value="BACK"/>
    <property type="match status" value="1"/>
</dbReference>
<accession>A0A2K3DSY5</accession>
<dbReference type="RefSeq" id="XP_042924865.1">
    <property type="nucleotide sequence ID" value="XM_043062301.1"/>
</dbReference>
<evidence type="ECO:0000259" key="2">
    <source>
        <dbReference type="Pfam" id="PF07707"/>
    </source>
</evidence>
<feature type="compositionally biased region" description="Gly residues" evidence="1">
    <location>
        <begin position="210"/>
        <end position="222"/>
    </location>
</feature>
<feature type="compositionally biased region" description="Low complexity" evidence="1">
    <location>
        <begin position="200"/>
        <end position="209"/>
    </location>
</feature>
<proteinExistence type="predicted"/>
<feature type="domain" description="BACK" evidence="2">
    <location>
        <begin position="257"/>
        <end position="353"/>
    </location>
</feature>
<dbReference type="InParanoid" id="A0A2K3DSY5"/>
<sequence>MSNNNTPAAPPGNRHLIKRISELFEKQQDADCRIVFVLDRTAIAEAGSSQSSPPTSAECAGVGSLLAHSWVLRYASDDFATKMVWEARSTEPPAKRQRAEPTAGTSAAPQPLPELRVTVSTADDVPCAIAAIKFAYTGLLEARSITEALQVRWQADAMGIQGCVEACLQAIKEKLQAAPTTAGAAGANGANGANGGAAGSSGAAATAAPDGGGAGGGGGPSSAGGAASGLSELPAVELYRCPGLWPDAQNHPDFAAFTDLRAEAKRQLVAHFGDALSVLNNEQLYFQMRALPALGLEALLESDDFGTDSESSVLALLAAWMAAKYDSTDAEMRQRLCNLIRLVQCSQTYLSLVVPALALAHHDHRDSQAGWFPIEPAQANWFTLYANASGAMKEALWKHRPQSGGVPDAWLSQQPRRQCLPKDGRVYKLSCSRDELAAVFGGLEREQRGWVGMRVKGTPIMERSLHAMGVPWRVLISHIQGKGTAGLYVKPMMPSVAFGEGIAHLEKLMAGKPALMPQMCVTLQRVNGLRRQIFSIDNKLGSFGRTRGHSSMLVLAPEPAEAQALQGQQGQRARGEAAVEAQWVGYLADGNIHGTITLLPSSAQGAAA</sequence>
<protein>
    <recommendedName>
        <fullName evidence="2">BACK domain-containing protein</fullName>
    </recommendedName>
</protein>
<keyword evidence="4" id="KW-1185">Reference proteome</keyword>
<reference evidence="3 4" key="1">
    <citation type="journal article" date="2007" name="Science">
        <title>The Chlamydomonas genome reveals the evolution of key animal and plant functions.</title>
        <authorList>
            <person name="Merchant S.S."/>
            <person name="Prochnik S.E."/>
            <person name="Vallon O."/>
            <person name="Harris E.H."/>
            <person name="Karpowicz S.J."/>
            <person name="Witman G.B."/>
            <person name="Terry A."/>
            <person name="Salamov A."/>
            <person name="Fritz-Laylin L.K."/>
            <person name="Marechal-Drouard L."/>
            <person name="Marshall W.F."/>
            <person name="Qu L.H."/>
            <person name="Nelson D.R."/>
            <person name="Sanderfoot A.A."/>
            <person name="Spalding M.H."/>
            <person name="Kapitonov V.V."/>
            <person name="Ren Q."/>
            <person name="Ferris P."/>
            <person name="Lindquist E."/>
            <person name="Shapiro H."/>
            <person name="Lucas S.M."/>
            <person name="Grimwood J."/>
            <person name="Schmutz J."/>
            <person name="Cardol P."/>
            <person name="Cerutti H."/>
            <person name="Chanfreau G."/>
            <person name="Chen C.L."/>
            <person name="Cognat V."/>
            <person name="Croft M.T."/>
            <person name="Dent R."/>
            <person name="Dutcher S."/>
            <person name="Fernandez E."/>
            <person name="Fukuzawa H."/>
            <person name="Gonzalez-Ballester D."/>
            <person name="Gonzalez-Halphen D."/>
            <person name="Hallmann A."/>
            <person name="Hanikenne M."/>
            <person name="Hippler M."/>
            <person name="Inwood W."/>
            <person name="Jabbari K."/>
            <person name="Kalanon M."/>
            <person name="Kuras R."/>
            <person name="Lefebvre P.A."/>
            <person name="Lemaire S.D."/>
            <person name="Lobanov A.V."/>
            <person name="Lohr M."/>
            <person name="Manuell A."/>
            <person name="Meier I."/>
            <person name="Mets L."/>
            <person name="Mittag M."/>
            <person name="Mittelmeier T."/>
            <person name="Moroney J.V."/>
            <person name="Moseley J."/>
            <person name="Napoli C."/>
            <person name="Nedelcu A.M."/>
            <person name="Niyogi K."/>
            <person name="Novoselov S.V."/>
            <person name="Paulsen I.T."/>
            <person name="Pazour G."/>
            <person name="Purton S."/>
            <person name="Ral J.P."/>
            <person name="Riano-Pachon D.M."/>
            <person name="Riekhof W."/>
            <person name="Rymarquis L."/>
            <person name="Schroda M."/>
            <person name="Stern D."/>
            <person name="Umen J."/>
            <person name="Willows R."/>
            <person name="Wilson N."/>
            <person name="Zimmer S.L."/>
            <person name="Allmer J."/>
            <person name="Balk J."/>
            <person name="Bisova K."/>
            <person name="Chen C.J."/>
            <person name="Elias M."/>
            <person name="Gendler K."/>
            <person name="Hauser C."/>
            <person name="Lamb M.R."/>
            <person name="Ledford H."/>
            <person name="Long J.C."/>
            <person name="Minagawa J."/>
            <person name="Page M.D."/>
            <person name="Pan J."/>
            <person name="Pootakham W."/>
            <person name="Roje S."/>
            <person name="Rose A."/>
            <person name="Stahlberg E."/>
            <person name="Terauchi A.M."/>
            <person name="Yang P."/>
            <person name="Ball S."/>
            <person name="Bowler C."/>
            <person name="Dieckmann C.L."/>
            <person name="Gladyshev V.N."/>
            <person name="Green P."/>
            <person name="Jorgensen R."/>
            <person name="Mayfield S."/>
            <person name="Mueller-Roeber B."/>
            <person name="Rajamani S."/>
            <person name="Sayre R.T."/>
            <person name="Brokstein P."/>
            <person name="Dubchak I."/>
            <person name="Goodstein D."/>
            <person name="Hornick L."/>
            <person name="Huang Y.W."/>
            <person name="Jhaveri J."/>
            <person name="Luo Y."/>
            <person name="Martinez D."/>
            <person name="Ngau W.C."/>
            <person name="Otillar B."/>
            <person name="Poliakov A."/>
            <person name="Porter A."/>
            <person name="Szajkowski L."/>
            <person name="Werner G."/>
            <person name="Zhou K."/>
            <person name="Grigoriev I.V."/>
            <person name="Rokhsar D.S."/>
            <person name="Grossman A.R."/>
        </authorList>
    </citation>
    <scope>NUCLEOTIDE SEQUENCE [LARGE SCALE GENOMIC DNA]</scope>
    <source>
        <strain evidence="4">CC-503</strain>
    </source>
</reference>
<dbReference type="GeneID" id="5723345"/>
<dbReference type="KEGG" id="cre:CHLRE_05g238000v5"/>
<dbReference type="AlphaFoldDB" id="A0A2K3DSY5"/>
<dbReference type="InterPro" id="IPR045890">
    <property type="entry name" value="POB1-like"/>
</dbReference>
<feature type="region of interest" description="Disordered" evidence="1">
    <location>
        <begin position="89"/>
        <end position="112"/>
    </location>
</feature>
<dbReference type="ExpressionAtlas" id="A0A2K3DSY5">
    <property type="expression patterns" value="differential"/>
</dbReference>
<organism evidence="3 4">
    <name type="scientific">Chlamydomonas reinhardtii</name>
    <name type="common">Chlamydomonas smithii</name>
    <dbReference type="NCBI Taxonomy" id="3055"/>
    <lineage>
        <taxon>Eukaryota</taxon>
        <taxon>Viridiplantae</taxon>
        <taxon>Chlorophyta</taxon>
        <taxon>core chlorophytes</taxon>
        <taxon>Chlorophyceae</taxon>
        <taxon>CS clade</taxon>
        <taxon>Chlamydomonadales</taxon>
        <taxon>Chlamydomonadaceae</taxon>
        <taxon>Chlamydomonas</taxon>
    </lineage>
</organism>
<dbReference type="PANTHER" id="PTHR46336">
    <property type="entry name" value="OS02G0260700 PROTEIN"/>
    <property type="match status" value="1"/>
</dbReference>
<dbReference type="Proteomes" id="UP000006906">
    <property type="component" value="Chromosome 5"/>
</dbReference>
<dbReference type="OrthoDB" id="10493726at2759"/>
<dbReference type="STRING" id="3055.A0A2K3DSY5"/>
<dbReference type="Gramene" id="PNW83645">
    <property type="protein sequence ID" value="PNW83645"/>
    <property type="gene ID" value="CHLRE_05g238000v5"/>
</dbReference>
<dbReference type="InterPro" id="IPR011705">
    <property type="entry name" value="BACK"/>
</dbReference>